<sequence length="512" mass="51516">MPRPLSWRKALALPAVLSLALGSALIAAGPAAAAPADLVVTSPAPGATLESRTVLFAGAGTEDSVITVVDAGGAVLPGTDPVTVDAGAWSVTATFADDADVAQNVTVVQTTAGVADGETPVSFTLPAAVPPTEVEFSVTAPAGTALESRAVLFEGTGTDGATVTIVDAMATVLAEDIVVVDGAWSTTVTYADDAPVAQTATVTQTVDGEATGIQTVAFELPAAVEPVPGDGENVEFAIITPTEGEELTSFDVVISGTGTSGSIVELVDAATDVPLLVDSPILVVDGEWSATVTYPADAFFIQDVYATQTTEGEPNGDAYTYFFLPYELVDAPTITSPEQDETVVGDQVTFTGTGEPGANVLLLVIPTELLEELEEDLADELVAANSRVAAAAEPADPEDPIVVAEDGTWSVTLALEPDEYTAAAILIDDAESGFPISEPSNEVSFSLVAAVAADGPGAGPGAGADAGDGEGLAVTGSESTGFLGLAALLLVAGAALIVANRRASRVETARVE</sequence>
<feature type="chain" id="PRO_5019565921" description="LPXTG cell wall anchor domain-containing protein" evidence="2">
    <location>
        <begin position="34"/>
        <end position="512"/>
    </location>
</feature>
<evidence type="ECO:0000313" key="4">
    <source>
        <dbReference type="Proteomes" id="UP000288603"/>
    </source>
</evidence>
<keyword evidence="1" id="KW-0812">Transmembrane</keyword>
<accession>A0A444Q3N2</accession>
<proteinExistence type="predicted"/>
<gene>
    <name evidence="3" type="ORF">ELQ92_14225</name>
</gene>
<dbReference type="OrthoDB" id="5117029at2"/>
<dbReference type="EMBL" id="RZNC01000006">
    <property type="protein sequence ID" value="RWZ58459.1"/>
    <property type="molecule type" value="Genomic_DNA"/>
</dbReference>
<evidence type="ECO:0000256" key="2">
    <source>
        <dbReference type="SAM" id="SignalP"/>
    </source>
</evidence>
<feature type="transmembrane region" description="Helical" evidence="1">
    <location>
        <begin position="482"/>
        <end position="500"/>
    </location>
</feature>
<dbReference type="AlphaFoldDB" id="A0A444Q3N2"/>
<keyword evidence="2" id="KW-0732">Signal</keyword>
<reference evidence="3 4" key="1">
    <citation type="submission" date="2018-12" db="EMBL/GenBank/DDBJ databases">
        <authorList>
            <person name="Li F."/>
        </authorList>
    </citation>
    <scope>NUCLEOTIDE SEQUENCE [LARGE SCALE GENOMIC DNA]</scope>
    <source>
        <strain evidence="3 4">8H24J-4-2</strain>
    </source>
</reference>
<keyword evidence="1" id="KW-1133">Transmembrane helix</keyword>
<protein>
    <recommendedName>
        <fullName evidence="5">LPXTG cell wall anchor domain-containing protein</fullName>
    </recommendedName>
</protein>
<keyword evidence="1" id="KW-0472">Membrane</keyword>
<evidence type="ECO:0000313" key="3">
    <source>
        <dbReference type="EMBL" id="RWZ58459.1"/>
    </source>
</evidence>
<comment type="caution">
    <text evidence="3">The sequence shown here is derived from an EMBL/GenBank/DDBJ whole genome shotgun (WGS) entry which is preliminary data.</text>
</comment>
<organism evidence="3 4">
    <name type="scientific">Labedella populi</name>
    <dbReference type="NCBI Taxonomy" id="2498850"/>
    <lineage>
        <taxon>Bacteria</taxon>
        <taxon>Bacillati</taxon>
        <taxon>Actinomycetota</taxon>
        <taxon>Actinomycetes</taxon>
        <taxon>Micrococcales</taxon>
        <taxon>Microbacteriaceae</taxon>
        <taxon>Labedella</taxon>
    </lineage>
</organism>
<evidence type="ECO:0000256" key="1">
    <source>
        <dbReference type="SAM" id="Phobius"/>
    </source>
</evidence>
<name>A0A444Q3N2_9MICO</name>
<feature type="signal peptide" evidence="2">
    <location>
        <begin position="1"/>
        <end position="33"/>
    </location>
</feature>
<dbReference type="RefSeq" id="WP_128499993.1">
    <property type="nucleotide sequence ID" value="NZ_RZNC01000006.1"/>
</dbReference>
<dbReference type="Proteomes" id="UP000288603">
    <property type="component" value="Unassembled WGS sequence"/>
</dbReference>
<evidence type="ECO:0008006" key="5">
    <source>
        <dbReference type="Google" id="ProtNLM"/>
    </source>
</evidence>
<keyword evidence="4" id="KW-1185">Reference proteome</keyword>